<reference evidence="1" key="1">
    <citation type="journal article" date="2021" name="Genome Biol. Evol.">
        <title>A High-Quality Reference Genome for a Parasitic Bivalve with Doubly Uniparental Inheritance (Bivalvia: Unionida).</title>
        <authorList>
            <person name="Smith C.H."/>
        </authorList>
    </citation>
    <scope>NUCLEOTIDE SEQUENCE</scope>
    <source>
        <strain evidence="1">CHS0354</strain>
    </source>
</reference>
<evidence type="ECO:0000313" key="1">
    <source>
        <dbReference type="EMBL" id="KAK3606241.1"/>
    </source>
</evidence>
<dbReference type="AlphaFoldDB" id="A0AAE0W9C6"/>
<gene>
    <name evidence="1" type="ORF">CHS0354_037917</name>
</gene>
<evidence type="ECO:0000313" key="2">
    <source>
        <dbReference type="Proteomes" id="UP001195483"/>
    </source>
</evidence>
<dbReference type="EMBL" id="JAEAOA010002216">
    <property type="protein sequence ID" value="KAK3606241.1"/>
    <property type="molecule type" value="Genomic_DNA"/>
</dbReference>
<comment type="caution">
    <text evidence="1">The sequence shown here is derived from an EMBL/GenBank/DDBJ whole genome shotgun (WGS) entry which is preliminary data.</text>
</comment>
<sequence>MSRHEKKKKWFSRLWKGDEKCDAGNKLSKSLDNIGNISLRVAGLESKSSSATNLLTKDEMSEVSSIDSDSSEVDCKKKTGMTVVSTKPRKLSDISMQSTDSEASIENDSWTNSWSDKGQGFFVEQTSLMSEESTSLSSPSHFALSLRTPGSSMESLASQIEEKKALFRIISQDSDSDKVIVL</sequence>
<protein>
    <submittedName>
        <fullName evidence="1">Uncharacterized protein</fullName>
    </submittedName>
</protein>
<reference evidence="1" key="3">
    <citation type="submission" date="2023-05" db="EMBL/GenBank/DDBJ databases">
        <authorList>
            <person name="Smith C.H."/>
        </authorList>
    </citation>
    <scope>NUCLEOTIDE SEQUENCE</scope>
    <source>
        <strain evidence="1">CHS0354</strain>
        <tissue evidence="1">Mantle</tissue>
    </source>
</reference>
<organism evidence="1 2">
    <name type="scientific">Potamilus streckersoni</name>
    <dbReference type="NCBI Taxonomy" id="2493646"/>
    <lineage>
        <taxon>Eukaryota</taxon>
        <taxon>Metazoa</taxon>
        <taxon>Spiralia</taxon>
        <taxon>Lophotrochozoa</taxon>
        <taxon>Mollusca</taxon>
        <taxon>Bivalvia</taxon>
        <taxon>Autobranchia</taxon>
        <taxon>Heteroconchia</taxon>
        <taxon>Palaeoheterodonta</taxon>
        <taxon>Unionida</taxon>
        <taxon>Unionoidea</taxon>
        <taxon>Unionidae</taxon>
        <taxon>Ambleminae</taxon>
        <taxon>Lampsilini</taxon>
        <taxon>Potamilus</taxon>
    </lineage>
</organism>
<accession>A0AAE0W9C6</accession>
<dbReference type="Proteomes" id="UP001195483">
    <property type="component" value="Unassembled WGS sequence"/>
</dbReference>
<keyword evidence="2" id="KW-1185">Reference proteome</keyword>
<proteinExistence type="predicted"/>
<reference evidence="1" key="2">
    <citation type="journal article" date="2021" name="Genome Biol. Evol.">
        <title>Developing a high-quality reference genome for a parasitic bivalve with doubly uniparental inheritance (Bivalvia: Unionida).</title>
        <authorList>
            <person name="Smith C.H."/>
        </authorList>
    </citation>
    <scope>NUCLEOTIDE SEQUENCE</scope>
    <source>
        <strain evidence="1">CHS0354</strain>
        <tissue evidence="1">Mantle</tissue>
    </source>
</reference>
<name>A0AAE0W9C6_9BIVA</name>